<organism evidence="2">
    <name type="scientific">Serratia marcescens</name>
    <dbReference type="NCBI Taxonomy" id="615"/>
    <lineage>
        <taxon>Bacteria</taxon>
        <taxon>Pseudomonadati</taxon>
        <taxon>Pseudomonadota</taxon>
        <taxon>Gammaproteobacteria</taxon>
        <taxon>Enterobacterales</taxon>
        <taxon>Yersiniaceae</taxon>
        <taxon>Serratia</taxon>
    </lineage>
</organism>
<protein>
    <submittedName>
        <fullName evidence="2">Uncharacterized protein</fullName>
    </submittedName>
</protein>
<reference evidence="2" key="1">
    <citation type="submission" date="2021-03" db="EMBL/GenBank/DDBJ databases">
        <title>Molecular epidemiology and mechanisms of colistin and carbapenem resistance in Enterobacteriaceae from clinical isolates, the environment and porcine samples in Pretoria, South Africa.</title>
        <authorList>
            <person name="Bogoshi D."/>
            <person name="Mbelle N.M."/>
            <person name="Naidoo V."/>
            <person name="Osei Sekyere J."/>
        </authorList>
    </citation>
    <scope>NUCLEOTIDE SEQUENCE</scope>
    <source>
        <strain evidence="2">C080</strain>
    </source>
</reference>
<feature type="region of interest" description="Disordered" evidence="1">
    <location>
        <begin position="56"/>
        <end position="84"/>
    </location>
</feature>
<gene>
    <name evidence="2" type="ORF">J4732_11480</name>
</gene>
<comment type="caution">
    <text evidence="2">The sequence shown here is derived from an EMBL/GenBank/DDBJ whole genome shotgun (WGS) entry which is preliminary data.</text>
</comment>
<evidence type="ECO:0000313" key="2">
    <source>
        <dbReference type="EMBL" id="MBO2006882.1"/>
    </source>
</evidence>
<feature type="compositionally biased region" description="Polar residues" evidence="1">
    <location>
        <begin position="63"/>
        <end position="75"/>
    </location>
</feature>
<evidence type="ECO:0000256" key="1">
    <source>
        <dbReference type="SAM" id="MobiDB-lite"/>
    </source>
</evidence>
<dbReference type="EMBL" id="JAGETR010000069">
    <property type="protein sequence ID" value="MBO2006882.1"/>
    <property type="molecule type" value="Genomic_DNA"/>
</dbReference>
<accession>A0A939STG9</accession>
<name>A0A939STG9_SERMA</name>
<sequence>MFTALRWRYRLRRRGDDGPSGLIQLVSVLITPGVVERRRLYRLQDRGAMVGLRVPEEQEREGWTSTATARAPTTNKHPRSRAVR</sequence>
<proteinExistence type="predicted"/>
<dbReference type="AlphaFoldDB" id="A0A939STG9"/>